<proteinExistence type="predicted"/>
<dbReference type="InterPro" id="IPR027417">
    <property type="entry name" value="P-loop_NTPase"/>
</dbReference>
<feature type="domain" description="Helicase C-terminal" evidence="7">
    <location>
        <begin position="216"/>
        <end position="376"/>
    </location>
</feature>
<dbReference type="SUPFAM" id="SSF52540">
    <property type="entry name" value="P-loop containing nucleoside triphosphate hydrolases"/>
    <property type="match status" value="1"/>
</dbReference>
<dbReference type="InterPro" id="IPR001650">
    <property type="entry name" value="Helicase_C-like"/>
</dbReference>
<organism evidence="9">
    <name type="scientific">freshwater metagenome</name>
    <dbReference type="NCBI Taxonomy" id="449393"/>
    <lineage>
        <taxon>unclassified sequences</taxon>
        <taxon>metagenomes</taxon>
        <taxon>ecological metagenomes</taxon>
    </lineage>
</organism>
<dbReference type="Pfam" id="PF00270">
    <property type="entry name" value="DEAD"/>
    <property type="match status" value="1"/>
</dbReference>
<dbReference type="GO" id="GO:0003724">
    <property type="term" value="F:RNA helicase activity"/>
    <property type="evidence" value="ECO:0007669"/>
    <property type="project" value="InterPro"/>
</dbReference>
<dbReference type="PROSITE" id="PS51195">
    <property type="entry name" value="Q_MOTIF"/>
    <property type="match status" value="1"/>
</dbReference>
<keyword evidence="4" id="KW-0067">ATP-binding</keyword>
<evidence type="ECO:0000313" key="9">
    <source>
        <dbReference type="EMBL" id="CAB4904029.1"/>
    </source>
</evidence>
<keyword evidence="3" id="KW-0347">Helicase</keyword>
<dbReference type="PROSITE" id="PS51194">
    <property type="entry name" value="HELICASE_CTER"/>
    <property type="match status" value="1"/>
</dbReference>
<evidence type="ECO:0000256" key="4">
    <source>
        <dbReference type="ARBA" id="ARBA00022840"/>
    </source>
</evidence>
<evidence type="ECO:0000259" key="7">
    <source>
        <dbReference type="PROSITE" id="PS51194"/>
    </source>
</evidence>
<dbReference type="EMBL" id="CAFBMR010000005">
    <property type="protein sequence ID" value="CAB4904029.1"/>
    <property type="molecule type" value="Genomic_DNA"/>
</dbReference>
<dbReference type="GO" id="GO:0005829">
    <property type="term" value="C:cytosol"/>
    <property type="evidence" value="ECO:0007669"/>
    <property type="project" value="TreeGrafter"/>
</dbReference>
<dbReference type="PANTHER" id="PTHR47959:SF13">
    <property type="entry name" value="ATP-DEPENDENT RNA HELICASE RHLE"/>
    <property type="match status" value="1"/>
</dbReference>
<dbReference type="SMART" id="SM00490">
    <property type="entry name" value="HELICc"/>
    <property type="match status" value="1"/>
</dbReference>
<feature type="domain" description="DEAD-box RNA helicase Q" evidence="8">
    <location>
        <begin position="1"/>
        <end position="29"/>
    </location>
</feature>
<gene>
    <name evidence="9" type="ORF">UFOPK3610_00300</name>
</gene>
<dbReference type="PROSITE" id="PS51192">
    <property type="entry name" value="HELICASE_ATP_BIND_1"/>
    <property type="match status" value="1"/>
</dbReference>
<dbReference type="InterPro" id="IPR014001">
    <property type="entry name" value="Helicase_ATP-bd"/>
</dbReference>
<feature type="compositionally biased region" description="Basic residues" evidence="5">
    <location>
        <begin position="413"/>
        <end position="424"/>
    </location>
</feature>
<feature type="compositionally biased region" description="Basic and acidic residues" evidence="5">
    <location>
        <begin position="391"/>
        <end position="407"/>
    </location>
</feature>
<evidence type="ECO:0000256" key="2">
    <source>
        <dbReference type="ARBA" id="ARBA00022801"/>
    </source>
</evidence>
<dbReference type="InterPro" id="IPR050079">
    <property type="entry name" value="DEAD_box_RNA_helicase"/>
</dbReference>
<dbReference type="InterPro" id="IPR014014">
    <property type="entry name" value="RNA_helicase_DEAD_Q_motif"/>
</dbReference>
<dbReference type="GO" id="GO:0005524">
    <property type="term" value="F:ATP binding"/>
    <property type="evidence" value="ECO:0007669"/>
    <property type="project" value="UniProtKB-KW"/>
</dbReference>
<dbReference type="SMART" id="SM00487">
    <property type="entry name" value="DEXDc"/>
    <property type="match status" value="1"/>
</dbReference>
<evidence type="ECO:0000259" key="8">
    <source>
        <dbReference type="PROSITE" id="PS51195"/>
    </source>
</evidence>
<sequence>MSFESLGVSPEIVSMLSKQGISSPFPIQIATIPDAIAGRDVLGRGQTGSGKTLAFGLPVLTRLAGRKAKARKPLALVLAPTRELAMQIHDALVPLAHKVGLNSQLIAGGMPYRKQIDALRAGVPILVATPGRLMDLMEKGEADLSAVEVVVLDEADQMVDLGFLPAVQLILNATPSKGQRLLFSATLDKRVQSLVKSYLKDPVQHSVNTETASVTTMDHHVLVMHPEHKDIVTAQIAARDGRTLFFVRTQRGADRLADKLALQGVPVGSLHGGKSQAVRTRTLNDFRSGETLTLVATDVAARGIHVDDISLVVHVDPPADPKDYLHRAGRTARAGESGTVVTLTTSKQKHVVKSLTEKAGVDAAFVRVEPHAKELVSITGSREPSGVPWHPKPEPSRSGGSRRDKPKTYGFQHGKKRYGGKRPA</sequence>
<reference evidence="9" key="1">
    <citation type="submission" date="2020-05" db="EMBL/GenBank/DDBJ databases">
        <authorList>
            <person name="Chiriac C."/>
            <person name="Salcher M."/>
            <person name="Ghai R."/>
            <person name="Kavagutti S V."/>
        </authorList>
    </citation>
    <scope>NUCLEOTIDE SEQUENCE</scope>
</reference>
<dbReference type="Gene3D" id="3.40.50.300">
    <property type="entry name" value="P-loop containing nucleotide triphosphate hydrolases"/>
    <property type="match status" value="2"/>
</dbReference>
<keyword evidence="1" id="KW-0547">Nucleotide-binding</keyword>
<dbReference type="CDD" id="cd18787">
    <property type="entry name" value="SF2_C_DEAD"/>
    <property type="match status" value="1"/>
</dbReference>
<accession>A0A6J7GKS3</accession>
<dbReference type="CDD" id="cd00268">
    <property type="entry name" value="DEADc"/>
    <property type="match status" value="1"/>
</dbReference>
<dbReference type="PANTHER" id="PTHR47959">
    <property type="entry name" value="ATP-DEPENDENT RNA HELICASE RHLE-RELATED"/>
    <property type="match status" value="1"/>
</dbReference>
<name>A0A6J7GKS3_9ZZZZ</name>
<dbReference type="InterPro" id="IPR011545">
    <property type="entry name" value="DEAD/DEAH_box_helicase_dom"/>
</dbReference>
<keyword evidence="2" id="KW-0378">Hydrolase</keyword>
<dbReference type="AlphaFoldDB" id="A0A6J7GKS3"/>
<dbReference type="Pfam" id="PF00271">
    <property type="entry name" value="Helicase_C"/>
    <property type="match status" value="1"/>
</dbReference>
<dbReference type="GO" id="GO:0003676">
    <property type="term" value="F:nucleic acid binding"/>
    <property type="evidence" value="ECO:0007669"/>
    <property type="project" value="InterPro"/>
</dbReference>
<evidence type="ECO:0000256" key="5">
    <source>
        <dbReference type="SAM" id="MobiDB-lite"/>
    </source>
</evidence>
<dbReference type="InterPro" id="IPR044742">
    <property type="entry name" value="DEAD/DEAH_RhlB"/>
</dbReference>
<evidence type="ECO:0000256" key="3">
    <source>
        <dbReference type="ARBA" id="ARBA00022806"/>
    </source>
</evidence>
<protein>
    <submittedName>
        <fullName evidence="9">Unannotated protein</fullName>
    </submittedName>
</protein>
<dbReference type="GO" id="GO:0016787">
    <property type="term" value="F:hydrolase activity"/>
    <property type="evidence" value="ECO:0007669"/>
    <property type="project" value="UniProtKB-KW"/>
</dbReference>
<feature type="domain" description="Helicase ATP-binding" evidence="6">
    <location>
        <begin position="32"/>
        <end position="205"/>
    </location>
</feature>
<feature type="region of interest" description="Disordered" evidence="5">
    <location>
        <begin position="377"/>
        <end position="424"/>
    </location>
</feature>
<evidence type="ECO:0000259" key="6">
    <source>
        <dbReference type="PROSITE" id="PS51192"/>
    </source>
</evidence>
<evidence type="ECO:0000256" key="1">
    <source>
        <dbReference type="ARBA" id="ARBA00022741"/>
    </source>
</evidence>